<evidence type="ECO:0000313" key="3">
    <source>
        <dbReference type="Proteomes" id="UP000054144"/>
    </source>
</evidence>
<evidence type="ECO:0000313" key="2">
    <source>
        <dbReference type="EMBL" id="KIY42997.1"/>
    </source>
</evidence>
<accession>A0A0D6ZYW4</accession>
<dbReference type="InterPro" id="IPR048519">
    <property type="entry name" value="Gfd2/YDR514C-like_C"/>
</dbReference>
<protein>
    <recommendedName>
        <fullName evidence="1">Gfd2/YDR514C-like C-terminal domain-containing protein</fullName>
    </recommendedName>
</protein>
<dbReference type="PANTHER" id="PTHR28083">
    <property type="entry name" value="GOOD FOR FULL DBP5 ACTIVITY PROTEIN 2"/>
    <property type="match status" value="1"/>
</dbReference>
<name>A0A0D6ZYW4_9AGAR</name>
<gene>
    <name evidence="2" type="ORF">FISHEDRAFT_54397</name>
</gene>
<dbReference type="AlphaFoldDB" id="A0A0D6ZYW4"/>
<sequence length="482" mass="53510">MASNFTLVDTAGWIYDLHSVYSAYIGYFQARSIAWYERSWGHLFESFADFLSFNWPVITVTDKNTGKPHVVTRPHSVGAFLKMIKTRFGETLPEAPNIQEVDPFETSQRHLRTIADYSSYSKLFATLPAVALSAYKARVKAGDPSAIEALWAQHDKTFLAIDFEWNERNESTVLEWGYAAVRSAHLHAVGAWPPEPAWNYRKGHYIVTEHVDKIVNKYCPTYPWSFGDSQVIPKAQLPNVIQAVITSMMSPDSETVMNELVLVVYGGSSGSSDLARLDEMKIKLPHNLLIVDVAAYERRLFDDGRRGSMVNPRTNTARQPHSTLSLQNLLLTFTMFPVFGNTLTLEPAKRQLLSTLLASCAFHNSGNDAFMTLFALQVLFEHGNIDIPQARPSRNARAGTAIAGRRPVSMMGMPMVTSDMGAPHARPAMSRSATAGYMTTGYAVARPMSAAPYDLSNEFGHLNLRSPGSRASYNAPGTSSQR</sequence>
<proteinExistence type="predicted"/>
<keyword evidence="3" id="KW-1185">Reference proteome</keyword>
<feature type="domain" description="Gfd2/YDR514C-like C-terminal" evidence="1">
    <location>
        <begin position="157"/>
        <end position="293"/>
    </location>
</feature>
<dbReference type="Pfam" id="PF21762">
    <property type="entry name" value="DEDDh_C"/>
    <property type="match status" value="1"/>
</dbReference>
<dbReference type="PANTHER" id="PTHR28083:SF1">
    <property type="entry name" value="GOOD FOR FULL DBP5 ACTIVITY PROTEIN 2"/>
    <property type="match status" value="1"/>
</dbReference>
<dbReference type="OrthoDB" id="5953249at2759"/>
<dbReference type="Proteomes" id="UP000054144">
    <property type="component" value="Unassembled WGS sequence"/>
</dbReference>
<evidence type="ECO:0000259" key="1">
    <source>
        <dbReference type="Pfam" id="PF21762"/>
    </source>
</evidence>
<reference evidence="2 3" key="1">
    <citation type="journal article" date="2015" name="Fungal Genet. Biol.">
        <title>Evolution of novel wood decay mechanisms in Agaricales revealed by the genome sequences of Fistulina hepatica and Cylindrobasidium torrendii.</title>
        <authorList>
            <person name="Floudas D."/>
            <person name="Held B.W."/>
            <person name="Riley R."/>
            <person name="Nagy L.G."/>
            <person name="Koehler G."/>
            <person name="Ransdell A.S."/>
            <person name="Younus H."/>
            <person name="Chow J."/>
            <person name="Chiniquy J."/>
            <person name="Lipzen A."/>
            <person name="Tritt A."/>
            <person name="Sun H."/>
            <person name="Haridas S."/>
            <person name="LaButti K."/>
            <person name="Ohm R.A."/>
            <person name="Kues U."/>
            <person name="Blanchette R.A."/>
            <person name="Grigoriev I.V."/>
            <person name="Minto R.E."/>
            <person name="Hibbett D.S."/>
        </authorList>
    </citation>
    <scope>NUCLEOTIDE SEQUENCE [LARGE SCALE GENOMIC DNA]</scope>
    <source>
        <strain evidence="2 3">ATCC 64428</strain>
    </source>
</reference>
<organism evidence="2 3">
    <name type="scientific">Fistulina hepatica ATCC 64428</name>
    <dbReference type="NCBI Taxonomy" id="1128425"/>
    <lineage>
        <taxon>Eukaryota</taxon>
        <taxon>Fungi</taxon>
        <taxon>Dikarya</taxon>
        <taxon>Basidiomycota</taxon>
        <taxon>Agaricomycotina</taxon>
        <taxon>Agaricomycetes</taxon>
        <taxon>Agaricomycetidae</taxon>
        <taxon>Agaricales</taxon>
        <taxon>Fistulinaceae</taxon>
        <taxon>Fistulina</taxon>
    </lineage>
</organism>
<dbReference type="EMBL" id="KN882148">
    <property type="protein sequence ID" value="KIY42997.1"/>
    <property type="molecule type" value="Genomic_DNA"/>
</dbReference>
<dbReference type="InterPro" id="IPR040151">
    <property type="entry name" value="Gfd2/YDR514C-like"/>
</dbReference>
<dbReference type="GO" id="GO:0005634">
    <property type="term" value="C:nucleus"/>
    <property type="evidence" value="ECO:0007669"/>
    <property type="project" value="TreeGrafter"/>
</dbReference>